<sequence>MRPNANNKQNWVNKPQDAPSGHYNVKIAKDVDHYLTMQGFTSIASVDWYTIDFQPSEAPAPIQGLQVLVNSSKKADVYAVKQFVTAQTNNKHQVTTTSVTFIEVMELVLLLENLKVRSDTTAQDVNFPVGGCLMTNTAIFNAPAPPGWIWQNVELLNDTAYLIDQGMMHLIMPPPANTQLLFEMRTSVTGSRSMIPNDENDTHGPGEEWCDALDASESQVLLEETDYEDEEDEDEDDEADRFDLHSSYGSEPEDDDENNRVTLLSTLINQGMTVERATRITKRAFPTSADKTKRSVYMDLLASGLSPSNAWSQACEEARIMGTNHMPNVSGDRDHAE</sequence>
<feature type="region of interest" description="Disordered" evidence="1">
    <location>
        <begin position="224"/>
        <end position="258"/>
    </location>
</feature>
<organism evidence="2">
    <name type="scientific">Porcine astrovirus 1</name>
    <name type="common">PAstV-1</name>
    <dbReference type="NCBI Taxonomy" id="1239567"/>
    <lineage>
        <taxon>Viruses</taxon>
        <taxon>Riboviria</taxon>
        <taxon>Orthornavirae</taxon>
        <taxon>Pisuviricota</taxon>
        <taxon>Stelpaviricetes</taxon>
        <taxon>Stellavirales</taxon>
        <taxon>Astroviridae</taxon>
        <taxon>Mamastrovirus</taxon>
        <taxon>Mamastrovirus suis</taxon>
    </lineage>
</organism>
<evidence type="ECO:0000313" key="2">
    <source>
        <dbReference type="EMBL" id="BAQ19247.1"/>
    </source>
</evidence>
<feature type="compositionally biased region" description="Acidic residues" evidence="1">
    <location>
        <begin position="224"/>
        <end position="240"/>
    </location>
</feature>
<name>A0A0C6DW95_PASV1</name>
<dbReference type="Pfam" id="PF12226">
    <property type="entry name" value="Astro_capsid_p"/>
    <property type="match status" value="1"/>
</dbReference>
<dbReference type="EMBL" id="AB914574">
    <property type="protein sequence ID" value="BAQ19247.1"/>
    <property type="molecule type" value="Genomic_RNA"/>
</dbReference>
<dbReference type="InterPro" id="IPR022027">
    <property type="entry name" value="Astro_capsid_p"/>
</dbReference>
<accession>A0A0C6DW95</accession>
<proteinExistence type="predicted"/>
<evidence type="ECO:0000256" key="1">
    <source>
        <dbReference type="SAM" id="MobiDB-lite"/>
    </source>
</evidence>
<reference evidence="2" key="1">
    <citation type="submission" date="2014-02" db="EMBL/GenBank/DDBJ databases">
        <title>Molecular characterization of Mamastrovirus in Kolkata, India.</title>
        <authorList>
            <person name="Krishnan T."/>
            <person name="Pativada M."/>
            <person name="Bhattacharya R."/>
        </authorList>
    </citation>
    <scope>NUCLEOTIDE SEQUENCE</scope>
    <source>
        <strain evidence="2">IDH2211</strain>
    </source>
</reference>
<organismHost>
    <name type="scientific">Sus scrofa</name>
    <name type="common">Pig</name>
    <dbReference type="NCBI Taxonomy" id="9823"/>
</organismHost>
<protein>
    <submittedName>
        <fullName evidence="2">Capsid protein</fullName>
    </submittedName>
</protein>